<dbReference type="InterPro" id="IPR023753">
    <property type="entry name" value="FAD/NAD-binding_dom"/>
</dbReference>
<dbReference type="Proteomes" id="UP000295391">
    <property type="component" value="Unassembled WGS sequence"/>
</dbReference>
<dbReference type="OrthoDB" id="5287468at2"/>
<protein>
    <submittedName>
        <fullName evidence="3">Pyridine nucleotide-disulfide oxidoreductase</fullName>
    </submittedName>
</protein>
<comment type="caution">
    <text evidence="3">The sequence shown here is derived from an EMBL/GenBank/DDBJ whole genome shotgun (WGS) entry which is preliminary data.</text>
</comment>
<reference evidence="3 4" key="1">
    <citation type="submission" date="2019-03" db="EMBL/GenBank/DDBJ databases">
        <title>Genomic Encyclopedia of Type Strains, Phase III (KMG-III): the genomes of soil and plant-associated and newly described type strains.</title>
        <authorList>
            <person name="Whitman W."/>
        </authorList>
    </citation>
    <scope>NUCLEOTIDE SEQUENCE [LARGE SCALE GENOMIC DNA]</scope>
    <source>
        <strain evidence="3 4">CGMCC 1.7002</strain>
    </source>
</reference>
<dbReference type="AlphaFoldDB" id="A0A4R6VL25"/>
<dbReference type="SUPFAM" id="SSF51905">
    <property type="entry name" value="FAD/NAD(P)-binding domain"/>
    <property type="match status" value="1"/>
</dbReference>
<dbReference type="Pfam" id="PF07992">
    <property type="entry name" value="Pyr_redox_2"/>
    <property type="match status" value="1"/>
</dbReference>
<evidence type="ECO:0000259" key="2">
    <source>
        <dbReference type="Pfam" id="PF07992"/>
    </source>
</evidence>
<dbReference type="EMBL" id="SNYR01000002">
    <property type="protein sequence ID" value="TDQ63807.1"/>
    <property type="molecule type" value="Genomic_DNA"/>
</dbReference>
<name>A0A4R6VL25_9HYPH</name>
<dbReference type="SUPFAM" id="SSF51971">
    <property type="entry name" value="Nucleotide-binding domain"/>
    <property type="match status" value="1"/>
</dbReference>
<feature type="domain" description="FAD/NAD(P)-binding" evidence="2">
    <location>
        <begin position="141"/>
        <end position="273"/>
    </location>
</feature>
<dbReference type="InterPro" id="IPR051691">
    <property type="entry name" value="Metab_Enz_Cyan_OpOx_G3PDH"/>
</dbReference>
<dbReference type="Gene3D" id="3.50.50.60">
    <property type="entry name" value="FAD/NAD(P)-binding domain"/>
    <property type="match status" value="1"/>
</dbReference>
<sequence>MSKRIQQIGNQKFGHLIKADRQIEFTLNKKRFTACFGDTLYSALIANGIFEVEGPNGESLSLSKSLPLFARHQTETSAHAKVLISDLVIQNGDNLELDMARINLVPRLMRLARGQRHAPIALNWRQNVHFDLPHASSLTQKIVVIGGGIAGMQAALEATKSGKKVLLLEKDQLLGGMCAYYGKSADETEPEDLINTLIAEVEAKENIRIFTSSKALDIKEKSILVQHSLFHEERQRTELSWVNFDQLVIATGGEHNGFTLDNHLPHRVLDSKEVFHDLWAYGLNRFQKNLLYTVENGAYRLAMHMKEAGLDLIKAYDGRPAPSSRHIDFAKAVGVQMGFALRLQSAVPLAKQIQCHFSPTHMDAAHQHFQTESDALIVGYPPQPDNGFWVKAGGSCALDERSGRIMPDAGPDHIAIVGTAAGYSSQIDCLTSVAEAMSQLGQRGLTRGASQVHNSQVYESPAAYKHNLPENIGRNNTRFYDYPEATNYYLKALPHTDQTLRQYFANGYFADTHELTNLPASVPAHIKSTVPNAQEFLIHLQNNERLRVGQKIFVAGQDKSDGAIGTIVTIEQGRIVAICNGELVSTGLKISVERRNGLSSPATIGEIL</sequence>
<proteinExistence type="predicted"/>
<dbReference type="PANTHER" id="PTHR42949:SF3">
    <property type="entry name" value="ANAEROBIC GLYCEROL-3-PHOSPHATE DEHYDROGENASE SUBUNIT B"/>
    <property type="match status" value="1"/>
</dbReference>
<dbReference type="PRINTS" id="PR00368">
    <property type="entry name" value="FADPNR"/>
</dbReference>
<gene>
    <name evidence="3" type="ORF">ATL17_1815</name>
</gene>
<organism evidence="3 4">
    <name type="scientific">Maritalea mobilis</name>
    <dbReference type="NCBI Taxonomy" id="483324"/>
    <lineage>
        <taxon>Bacteria</taxon>
        <taxon>Pseudomonadati</taxon>
        <taxon>Pseudomonadota</taxon>
        <taxon>Alphaproteobacteria</taxon>
        <taxon>Hyphomicrobiales</taxon>
        <taxon>Devosiaceae</taxon>
        <taxon>Maritalea</taxon>
    </lineage>
</organism>
<evidence type="ECO:0000313" key="4">
    <source>
        <dbReference type="Proteomes" id="UP000295391"/>
    </source>
</evidence>
<dbReference type="PANTHER" id="PTHR42949">
    <property type="entry name" value="ANAEROBIC GLYCEROL-3-PHOSPHATE DEHYDROGENASE SUBUNIT B"/>
    <property type="match status" value="1"/>
</dbReference>
<evidence type="ECO:0000313" key="3">
    <source>
        <dbReference type="EMBL" id="TDQ63807.1"/>
    </source>
</evidence>
<accession>A0A4R6VL25</accession>
<keyword evidence="4" id="KW-1185">Reference proteome</keyword>
<dbReference type="InterPro" id="IPR036188">
    <property type="entry name" value="FAD/NAD-bd_sf"/>
</dbReference>
<evidence type="ECO:0000256" key="1">
    <source>
        <dbReference type="ARBA" id="ARBA00023002"/>
    </source>
</evidence>
<keyword evidence="1" id="KW-0560">Oxidoreductase</keyword>
<dbReference type="GO" id="GO:0016491">
    <property type="term" value="F:oxidoreductase activity"/>
    <property type="evidence" value="ECO:0007669"/>
    <property type="project" value="UniProtKB-KW"/>
</dbReference>